<feature type="chain" id="PRO_5047535946" description="DUF4468 domain-containing protein" evidence="1">
    <location>
        <begin position="21"/>
        <end position="169"/>
    </location>
</feature>
<accession>A0ABU9LUA1</accession>
<feature type="signal peptide" evidence="1">
    <location>
        <begin position="1"/>
        <end position="20"/>
    </location>
</feature>
<keyword evidence="3" id="KW-1185">Reference proteome</keyword>
<dbReference type="EMBL" id="JBCEVZ010000007">
    <property type="protein sequence ID" value="MEL5993518.1"/>
    <property type="molecule type" value="Genomic_DNA"/>
</dbReference>
<comment type="caution">
    <text evidence="2">The sequence shown here is derived from an EMBL/GenBank/DDBJ whole genome shotgun (WGS) entry which is preliminary data.</text>
</comment>
<keyword evidence="1" id="KW-0732">Signal</keyword>
<evidence type="ECO:0000256" key="1">
    <source>
        <dbReference type="SAM" id="SignalP"/>
    </source>
</evidence>
<dbReference type="RefSeq" id="WP_342296365.1">
    <property type="nucleotide sequence ID" value="NZ_JBCEVZ010000007.1"/>
</dbReference>
<evidence type="ECO:0000313" key="3">
    <source>
        <dbReference type="Proteomes" id="UP001479606"/>
    </source>
</evidence>
<gene>
    <name evidence="2" type="ORF">AAFH49_04810</name>
</gene>
<evidence type="ECO:0000313" key="2">
    <source>
        <dbReference type="EMBL" id="MEL5993518.1"/>
    </source>
</evidence>
<sequence>MKVKFALLYLFLVYSFNGHAQNRPLATYTIRSKNYDDIDVAMKNIIAGKLVEINQRRWAEIEQSIAAKSGGIVINKEFFEKNNYEIDGRGRSLFILFDKVSTTFYAIQIMNCVNTSPSSKLRWGCELGITNVVFDDGRTDYTVKSKNEVDAALRRFKKDILPRLKSLMH</sequence>
<dbReference type="Proteomes" id="UP001479606">
    <property type="component" value="Unassembled WGS sequence"/>
</dbReference>
<name>A0ABU9LUA1_9BACT</name>
<protein>
    <recommendedName>
        <fullName evidence="4">DUF4468 domain-containing protein</fullName>
    </recommendedName>
</protein>
<evidence type="ECO:0008006" key="4">
    <source>
        <dbReference type="Google" id="ProtNLM"/>
    </source>
</evidence>
<organism evidence="2 3">
    <name type="scientific">Hymenobacter segetis</name>
    <dbReference type="NCBI Taxonomy" id="2025509"/>
    <lineage>
        <taxon>Bacteria</taxon>
        <taxon>Pseudomonadati</taxon>
        <taxon>Bacteroidota</taxon>
        <taxon>Cytophagia</taxon>
        <taxon>Cytophagales</taxon>
        <taxon>Hymenobacteraceae</taxon>
        <taxon>Hymenobacter</taxon>
    </lineage>
</organism>
<reference evidence="2 3" key="1">
    <citation type="journal article" date="2018" name="Arch. Microbiol.">
        <title>Hymenobacter segetis sp. nov., isolated from soil.</title>
        <authorList>
            <person name="Ten L.N."/>
            <person name="Lim S.J."/>
            <person name="Kim B.O."/>
            <person name="Kang I.K."/>
            <person name="Jung H.Y."/>
        </authorList>
    </citation>
    <scope>NUCLEOTIDE SEQUENCE [LARGE SCALE GENOMIC DNA]</scope>
    <source>
        <strain evidence="2 3">S7-3-11</strain>
    </source>
</reference>
<proteinExistence type="predicted"/>